<feature type="region of interest" description="Disordered" evidence="1">
    <location>
        <begin position="1"/>
        <end position="49"/>
    </location>
</feature>
<accession>A0A8J6QXU7</accession>
<feature type="compositionally biased region" description="Basic and acidic residues" evidence="1">
    <location>
        <begin position="24"/>
        <end position="36"/>
    </location>
</feature>
<sequence length="49" mass="5578">MRSHRRLNDTKRISVNPGTSMVTDGDRSDTCRRPDDDPSTTEPCDRSNK</sequence>
<feature type="compositionally biased region" description="Basic and acidic residues" evidence="1">
    <location>
        <begin position="1"/>
        <end position="12"/>
    </location>
</feature>
<evidence type="ECO:0000256" key="1">
    <source>
        <dbReference type="SAM" id="MobiDB-lite"/>
    </source>
</evidence>
<dbReference type="RefSeq" id="WP_191156349.1">
    <property type="nucleotide sequence ID" value="NZ_JACWUN010000011.1"/>
</dbReference>
<reference evidence="2" key="1">
    <citation type="submission" date="2020-09" db="EMBL/GenBank/DDBJ databases">
        <title>Pelobacter alkaliphilus sp. nov., a novel anaerobic arsenate-reducing bacterium from terrestrial mud volcano.</title>
        <authorList>
            <person name="Khomyakova M.A."/>
            <person name="Merkel A.Y."/>
            <person name="Slobodkin A.I."/>
        </authorList>
    </citation>
    <scope>NUCLEOTIDE SEQUENCE</scope>
    <source>
        <strain evidence="2">M08fum</strain>
    </source>
</reference>
<name>A0A8J6QXU7_9BACT</name>
<evidence type="ECO:0000313" key="2">
    <source>
        <dbReference type="EMBL" id="MBD1401106.1"/>
    </source>
</evidence>
<dbReference type="AlphaFoldDB" id="A0A8J6QXU7"/>
<proteinExistence type="predicted"/>
<keyword evidence="3" id="KW-1185">Reference proteome</keyword>
<dbReference type="EMBL" id="JACWUN010000011">
    <property type="protein sequence ID" value="MBD1401106.1"/>
    <property type="molecule type" value="Genomic_DNA"/>
</dbReference>
<protein>
    <submittedName>
        <fullName evidence="2">Uncharacterized protein</fullName>
    </submittedName>
</protein>
<comment type="caution">
    <text evidence="2">The sequence shown here is derived from an EMBL/GenBank/DDBJ whole genome shotgun (WGS) entry which is preliminary data.</text>
</comment>
<dbReference type="Proteomes" id="UP000632828">
    <property type="component" value="Unassembled WGS sequence"/>
</dbReference>
<organism evidence="2 3">
    <name type="scientific">Pelovirga terrestris</name>
    <dbReference type="NCBI Taxonomy" id="2771352"/>
    <lineage>
        <taxon>Bacteria</taxon>
        <taxon>Pseudomonadati</taxon>
        <taxon>Thermodesulfobacteriota</taxon>
        <taxon>Desulfuromonadia</taxon>
        <taxon>Geobacterales</taxon>
        <taxon>Geobacteraceae</taxon>
        <taxon>Pelovirga</taxon>
    </lineage>
</organism>
<gene>
    <name evidence="2" type="ORF">ICT70_10505</name>
</gene>
<evidence type="ECO:0000313" key="3">
    <source>
        <dbReference type="Proteomes" id="UP000632828"/>
    </source>
</evidence>